<keyword evidence="3" id="KW-1185">Reference proteome</keyword>
<accession>A0ABV9SEK2</accession>
<proteinExistence type="predicted"/>
<evidence type="ECO:0000256" key="1">
    <source>
        <dbReference type="SAM" id="Phobius"/>
    </source>
</evidence>
<keyword evidence="1" id="KW-0812">Transmembrane</keyword>
<feature type="transmembrane region" description="Helical" evidence="1">
    <location>
        <begin position="86"/>
        <end position="109"/>
    </location>
</feature>
<keyword evidence="1" id="KW-1133">Transmembrane helix</keyword>
<gene>
    <name evidence="2" type="ORF">ACFPCV_37240</name>
</gene>
<feature type="transmembrane region" description="Helical" evidence="1">
    <location>
        <begin position="49"/>
        <end position="66"/>
    </location>
</feature>
<name>A0ABV9SEK2_9PSEU</name>
<evidence type="ECO:0000313" key="3">
    <source>
        <dbReference type="Proteomes" id="UP001595859"/>
    </source>
</evidence>
<feature type="transmembrane region" description="Helical" evidence="1">
    <location>
        <begin position="175"/>
        <end position="193"/>
    </location>
</feature>
<feature type="transmembrane region" description="Helical" evidence="1">
    <location>
        <begin position="7"/>
        <end position="29"/>
    </location>
</feature>
<comment type="caution">
    <text evidence="2">The sequence shown here is derived from an EMBL/GenBank/DDBJ whole genome shotgun (WGS) entry which is preliminary data.</text>
</comment>
<dbReference type="EMBL" id="JBHSIS010000027">
    <property type="protein sequence ID" value="MFC4859174.1"/>
    <property type="molecule type" value="Genomic_DNA"/>
</dbReference>
<dbReference type="RefSeq" id="WP_378062084.1">
    <property type="nucleotide sequence ID" value="NZ_JBHSIS010000027.1"/>
</dbReference>
<sequence>MITAIRVALVSRAAHHAAIVTVALWVIAAATGRRSLEIDLSARWPPTKLPVVELCAILGATLLALVTRPRFWEWDRTSGGRRPRMVAAVTATAGIVLPALCVPAVVPWLPAGASWTWVLANAVTLSAAVQLLAPLLTPLAGGGIVLVCWLGLGVVTNVAPGVWSPLNSYQEPESNWVLAVLLMLTAITVHARTCGRTTWSYRQAGKEQ</sequence>
<feature type="transmembrane region" description="Helical" evidence="1">
    <location>
        <begin position="143"/>
        <end position="163"/>
    </location>
</feature>
<evidence type="ECO:0000313" key="2">
    <source>
        <dbReference type="EMBL" id="MFC4859174.1"/>
    </source>
</evidence>
<organism evidence="2 3">
    <name type="scientific">Actinophytocola glycyrrhizae</name>
    <dbReference type="NCBI Taxonomy" id="2044873"/>
    <lineage>
        <taxon>Bacteria</taxon>
        <taxon>Bacillati</taxon>
        <taxon>Actinomycetota</taxon>
        <taxon>Actinomycetes</taxon>
        <taxon>Pseudonocardiales</taxon>
        <taxon>Pseudonocardiaceae</taxon>
    </lineage>
</organism>
<keyword evidence="1" id="KW-0472">Membrane</keyword>
<protein>
    <submittedName>
        <fullName evidence="2">Uncharacterized protein</fullName>
    </submittedName>
</protein>
<reference evidence="3" key="1">
    <citation type="journal article" date="2019" name="Int. J. Syst. Evol. Microbiol.">
        <title>The Global Catalogue of Microorganisms (GCM) 10K type strain sequencing project: providing services to taxonomists for standard genome sequencing and annotation.</title>
        <authorList>
            <consortium name="The Broad Institute Genomics Platform"/>
            <consortium name="The Broad Institute Genome Sequencing Center for Infectious Disease"/>
            <person name="Wu L."/>
            <person name="Ma J."/>
        </authorList>
    </citation>
    <scope>NUCLEOTIDE SEQUENCE [LARGE SCALE GENOMIC DNA]</scope>
    <source>
        <strain evidence="3">ZS-22-S1</strain>
    </source>
</reference>
<feature type="transmembrane region" description="Helical" evidence="1">
    <location>
        <begin position="115"/>
        <end position="136"/>
    </location>
</feature>
<dbReference type="Proteomes" id="UP001595859">
    <property type="component" value="Unassembled WGS sequence"/>
</dbReference>